<dbReference type="Pfam" id="PF08310">
    <property type="entry name" value="LGFP"/>
    <property type="match status" value="1"/>
</dbReference>
<dbReference type="RefSeq" id="WP_317563591.1">
    <property type="nucleotide sequence ID" value="NZ_JAWLJX010000001.1"/>
</dbReference>
<feature type="compositionally biased region" description="Low complexity" evidence="2">
    <location>
        <begin position="547"/>
        <end position="571"/>
    </location>
</feature>
<dbReference type="InterPro" id="IPR006619">
    <property type="entry name" value="PGRP_domain_met/bac"/>
</dbReference>
<feature type="region of interest" description="Disordered" evidence="2">
    <location>
        <begin position="254"/>
        <end position="310"/>
    </location>
</feature>
<feature type="chain" id="PRO_5045882936" evidence="3">
    <location>
        <begin position="28"/>
        <end position="737"/>
    </location>
</feature>
<evidence type="ECO:0000256" key="1">
    <source>
        <dbReference type="ARBA" id="ARBA00007553"/>
    </source>
</evidence>
<dbReference type="InterPro" id="IPR015510">
    <property type="entry name" value="PGRP"/>
</dbReference>
<evidence type="ECO:0000259" key="5">
    <source>
        <dbReference type="SMART" id="SM00701"/>
    </source>
</evidence>
<dbReference type="CDD" id="cd06583">
    <property type="entry name" value="PGRP"/>
    <property type="match status" value="1"/>
</dbReference>
<dbReference type="Gene3D" id="3.40.80.10">
    <property type="entry name" value="Peptidoglycan recognition protein-like"/>
    <property type="match status" value="1"/>
</dbReference>
<proteinExistence type="inferred from homology"/>
<accession>A0ABU4B9J6</accession>
<evidence type="ECO:0000256" key="2">
    <source>
        <dbReference type="SAM" id="MobiDB-lite"/>
    </source>
</evidence>
<dbReference type="PANTHER" id="PTHR11022">
    <property type="entry name" value="PEPTIDOGLYCAN RECOGNITION PROTEIN"/>
    <property type="match status" value="1"/>
</dbReference>
<evidence type="ECO:0000256" key="3">
    <source>
        <dbReference type="SAM" id="SignalP"/>
    </source>
</evidence>
<evidence type="ECO:0000259" key="4">
    <source>
        <dbReference type="SMART" id="SM00644"/>
    </source>
</evidence>
<dbReference type="SUPFAM" id="SSF55846">
    <property type="entry name" value="N-acetylmuramoyl-L-alanine amidase-like"/>
    <property type="match status" value="1"/>
</dbReference>
<name>A0ABU4B9J6_9NOCA</name>
<dbReference type="GO" id="GO:0008745">
    <property type="term" value="F:N-acetylmuramoyl-L-alanine amidase activity"/>
    <property type="evidence" value="ECO:0007669"/>
    <property type="project" value="UniProtKB-EC"/>
</dbReference>
<feature type="signal peptide" evidence="3">
    <location>
        <begin position="1"/>
        <end position="27"/>
    </location>
</feature>
<dbReference type="PANTHER" id="PTHR11022:SF41">
    <property type="entry name" value="PEPTIDOGLYCAN-RECOGNITION PROTEIN LC-RELATED"/>
    <property type="match status" value="1"/>
</dbReference>
<dbReference type="SMART" id="SM00701">
    <property type="entry name" value="PGRP"/>
    <property type="match status" value="1"/>
</dbReference>
<feature type="compositionally biased region" description="Low complexity" evidence="2">
    <location>
        <begin position="254"/>
        <end position="263"/>
    </location>
</feature>
<dbReference type="Proteomes" id="UP001185755">
    <property type="component" value="Unassembled WGS sequence"/>
</dbReference>
<comment type="similarity">
    <text evidence="1">Belongs to the N-acetylmuramoyl-L-alanine amidase 2 family.</text>
</comment>
<dbReference type="SMART" id="SM00644">
    <property type="entry name" value="Ami_2"/>
    <property type="match status" value="1"/>
</dbReference>
<feature type="region of interest" description="Disordered" evidence="2">
    <location>
        <begin position="542"/>
        <end position="584"/>
    </location>
</feature>
<feature type="domain" description="Peptidoglycan recognition protein family" evidence="5">
    <location>
        <begin position="347"/>
        <end position="495"/>
    </location>
</feature>
<comment type="caution">
    <text evidence="6">The sequence shown here is derived from an EMBL/GenBank/DDBJ whole genome shotgun (WGS) entry which is preliminary data.</text>
</comment>
<dbReference type="EMBL" id="JAWLJX010000001">
    <property type="protein sequence ID" value="MDV6260870.1"/>
    <property type="molecule type" value="Genomic_DNA"/>
</dbReference>
<protein>
    <submittedName>
        <fullName evidence="6">N-acetylmuramoyl-L-alanine amidase</fullName>
        <ecNumber evidence="6">3.5.1.28</ecNumber>
    </submittedName>
</protein>
<feature type="domain" description="N-acetylmuramoyl-L-alanine amidase" evidence="4">
    <location>
        <begin position="360"/>
        <end position="524"/>
    </location>
</feature>
<dbReference type="InterPro" id="IPR036505">
    <property type="entry name" value="Amidase/PGRP_sf"/>
</dbReference>
<dbReference type="InterPro" id="IPR013207">
    <property type="entry name" value="LGFP"/>
</dbReference>
<dbReference type="EC" id="3.5.1.28" evidence="6"/>
<keyword evidence="3" id="KW-0732">Signal</keyword>
<keyword evidence="6" id="KW-0378">Hydrolase</keyword>
<sequence length="737" mass="75417">MPNRRTKPSIVLGAVALLAVATPFAVAGLTDSTTTGVRPANETTPVTVPTKIVETALSAAPDIMIPLQELTGLPLPDLRLSDLKYLPLPDSIVIPPIEIPDIPGLTTPAPGNATAQAPIPRVDASAPINPEAADPTGPPLGAAVKEISQDTPFSMVALTSEQLNGASAQVRRQLEDGSWGPWLQTAPVDSTADDSVPAAGKQGTEPIFVGLTKAVQVLLTPLTSSAAPESFASAPVPEVPVVELPAADAPADAPVAEAPAAAEQPLGYTPASSSKPLRQQDPAPVDPAAPIEPAQPEAAPEVAPEASADQLASAVNDISAVLITPGTSPADSALSDLATPVAGDAGPNVITRAQWGADESIRCATPTIDDFIGGATVHHTAGSNDYSKSESAEIVRAIYAYHAQTLGWCDIGYNALVDKYGQIFEGRAGGLDKPVQGAHAGGFNENTVGVAMMGDYSTEDPSQETIDSVGKFLGWRLGKAGLDPKGTTTMTSEGTDFTFVGKGKTVDLPVIFGHRDVGNTECPGDAGYARLGEIRDIAAANLGGGDATPASPDTTDTTPDTAPDTAVTDPAPSRPGTDASSTLGDNIPALVAELQRLASTSPVAQKWLSSGGETGALGVPVSGLVQVSGGREKAQFQNGEIITNMAGQAVAVIGKIFQQYLQQGGVDGVLGLPITDEFTVPEGFRTDFENGSLIFNELTGIVTTVIKTYNDTYNAEMQNPVAAPVEPAPVPEPAPAG</sequence>
<evidence type="ECO:0000313" key="7">
    <source>
        <dbReference type="Proteomes" id="UP001185755"/>
    </source>
</evidence>
<dbReference type="Pfam" id="PF01510">
    <property type="entry name" value="Amidase_2"/>
    <property type="match status" value="1"/>
</dbReference>
<dbReference type="InterPro" id="IPR002502">
    <property type="entry name" value="Amidase_domain"/>
</dbReference>
<keyword evidence="7" id="KW-1185">Reference proteome</keyword>
<gene>
    <name evidence="6" type="ORF">R3P96_05905</name>
</gene>
<evidence type="ECO:0000313" key="6">
    <source>
        <dbReference type="EMBL" id="MDV6260870.1"/>
    </source>
</evidence>
<reference evidence="6 7" key="1">
    <citation type="submission" date="2023-10" db="EMBL/GenBank/DDBJ databases">
        <title>Development of a sustainable strategy for remediation of hydrocarbon-contaminated territories based on the waste exchange concept.</title>
        <authorList>
            <person name="Krivoruchko A."/>
        </authorList>
    </citation>
    <scope>NUCLEOTIDE SEQUENCE [LARGE SCALE GENOMIC DNA]</scope>
    <source>
        <strain evidence="6 7">IEGM 1323</strain>
    </source>
</reference>
<organism evidence="6 7">
    <name type="scientific">Rhodococcoides yunnanense</name>
    <dbReference type="NCBI Taxonomy" id="278209"/>
    <lineage>
        <taxon>Bacteria</taxon>
        <taxon>Bacillati</taxon>
        <taxon>Actinomycetota</taxon>
        <taxon>Actinomycetes</taxon>
        <taxon>Mycobacteriales</taxon>
        <taxon>Nocardiaceae</taxon>
        <taxon>Rhodococcoides</taxon>
    </lineage>
</organism>
<feature type="compositionally biased region" description="Low complexity" evidence="2">
    <location>
        <begin position="282"/>
        <end position="308"/>
    </location>
</feature>